<evidence type="ECO:0000313" key="1">
    <source>
        <dbReference type="EMBL" id="PYH80501.1"/>
    </source>
</evidence>
<proteinExistence type="predicted"/>
<organism evidence="1 2">
    <name type="scientific">Aspergillus uvarum CBS 121591</name>
    <dbReference type="NCBI Taxonomy" id="1448315"/>
    <lineage>
        <taxon>Eukaryota</taxon>
        <taxon>Fungi</taxon>
        <taxon>Dikarya</taxon>
        <taxon>Ascomycota</taxon>
        <taxon>Pezizomycotina</taxon>
        <taxon>Eurotiomycetes</taxon>
        <taxon>Eurotiomycetidae</taxon>
        <taxon>Eurotiales</taxon>
        <taxon>Aspergillaceae</taxon>
        <taxon>Aspergillus</taxon>
        <taxon>Aspergillus subgen. Circumdati</taxon>
    </lineage>
</organism>
<keyword evidence="2" id="KW-1185">Reference proteome</keyword>
<evidence type="ECO:0000313" key="2">
    <source>
        <dbReference type="Proteomes" id="UP000248340"/>
    </source>
</evidence>
<sequence length="82" mass="9205">MIWISHTQAGWSRRSASIKEGYAARLGHKPGIIRLFPALLRPSMRGLPISILLHLSILPSSPRPFDPFFETIDNSELILALQ</sequence>
<dbReference type="AlphaFoldDB" id="A0A319C9E9"/>
<name>A0A319C9E9_9EURO</name>
<dbReference type="RefSeq" id="XP_025490701.1">
    <property type="nucleotide sequence ID" value="XM_025629780.1"/>
</dbReference>
<dbReference type="Proteomes" id="UP000248340">
    <property type="component" value="Unassembled WGS sequence"/>
</dbReference>
<dbReference type="GeneID" id="37132521"/>
<reference evidence="1 2" key="1">
    <citation type="submission" date="2016-12" db="EMBL/GenBank/DDBJ databases">
        <title>The genomes of Aspergillus section Nigri reveals drivers in fungal speciation.</title>
        <authorList>
            <consortium name="DOE Joint Genome Institute"/>
            <person name="Vesth T.C."/>
            <person name="Nybo J."/>
            <person name="Theobald S."/>
            <person name="Brandl J."/>
            <person name="Frisvad J.C."/>
            <person name="Nielsen K.F."/>
            <person name="Lyhne E.K."/>
            <person name="Kogle M.E."/>
            <person name="Kuo A."/>
            <person name="Riley R."/>
            <person name="Clum A."/>
            <person name="Nolan M."/>
            <person name="Lipzen A."/>
            <person name="Salamov A."/>
            <person name="Henrissat B."/>
            <person name="Wiebenga A."/>
            <person name="De Vries R.P."/>
            <person name="Grigoriev I.V."/>
            <person name="Mortensen U.H."/>
            <person name="Andersen M.R."/>
            <person name="Baker S.E."/>
        </authorList>
    </citation>
    <scope>NUCLEOTIDE SEQUENCE [LARGE SCALE GENOMIC DNA]</scope>
    <source>
        <strain evidence="1 2">CBS 121591</strain>
    </source>
</reference>
<dbReference type="VEuPathDB" id="FungiDB:BO82DRAFT_107883"/>
<gene>
    <name evidence="1" type="ORF">BO82DRAFT_107883</name>
</gene>
<accession>A0A319C9E9</accession>
<dbReference type="EMBL" id="KZ821709">
    <property type="protein sequence ID" value="PYH80501.1"/>
    <property type="molecule type" value="Genomic_DNA"/>
</dbReference>
<protein>
    <submittedName>
        <fullName evidence="1">Uncharacterized protein</fullName>
    </submittedName>
</protein>